<dbReference type="EMBL" id="JBHSWV010000277">
    <property type="protein sequence ID" value="MFC6766648.1"/>
    <property type="molecule type" value="Genomic_DNA"/>
</dbReference>
<comment type="caution">
    <text evidence="3">The sequence shown here is derived from an EMBL/GenBank/DDBJ whole genome shotgun (WGS) entry which is preliminary data.</text>
</comment>
<feature type="compositionally biased region" description="Acidic residues" evidence="2">
    <location>
        <begin position="209"/>
        <end position="232"/>
    </location>
</feature>
<dbReference type="InterPro" id="IPR026371">
    <property type="entry name" value="PGF_CTERM"/>
</dbReference>
<reference evidence="3 4" key="1">
    <citation type="journal article" date="2019" name="Int. J. Syst. Evol. Microbiol.">
        <title>The Global Catalogue of Microorganisms (GCM) 10K type strain sequencing project: providing services to taxonomists for standard genome sequencing and annotation.</title>
        <authorList>
            <consortium name="The Broad Institute Genomics Platform"/>
            <consortium name="The Broad Institute Genome Sequencing Center for Infectious Disease"/>
            <person name="Wu L."/>
            <person name="Ma J."/>
        </authorList>
    </citation>
    <scope>NUCLEOTIDE SEQUENCE [LARGE SCALE GENOMIC DNA]</scope>
    <source>
        <strain evidence="3 4">LMG 29247</strain>
    </source>
</reference>
<evidence type="ECO:0000313" key="4">
    <source>
        <dbReference type="Proteomes" id="UP001596383"/>
    </source>
</evidence>
<keyword evidence="1" id="KW-0732">Signal</keyword>
<dbReference type="AlphaFoldDB" id="A0ABD5SNM3"/>
<dbReference type="Proteomes" id="UP001596383">
    <property type="component" value="Unassembled WGS sequence"/>
</dbReference>
<dbReference type="NCBIfam" id="TIGR04126">
    <property type="entry name" value="PGF_CTERM"/>
    <property type="match status" value="1"/>
</dbReference>
<dbReference type="RefSeq" id="WP_273739602.1">
    <property type="nucleotide sequence ID" value="NZ_JAQIVI010000277.1"/>
</dbReference>
<protein>
    <submittedName>
        <fullName evidence="3">PGF-CTERM sorting domain-containing protein</fullName>
    </submittedName>
</protein>
<gene>
    <name evidence="3" type="ORF">ACFQE6_17110</name>
</gene>
<dbReference type="GO" id="GO:0030115">
    <property type="term" value="C:S-layer"/>
    <property type="evidence" value="ECO:0007669"/>
    <property type="project" value="UniProtKB-SubCell"/>
</dbReference>
<feature type="region of interest" description="Disordered" evidence="2">
    <location>
        <begin position="170"/>
        <end position="237"/>
    </location>
</feature>
<proteinExistence type="predicted"/>
<evidence type="ECO:0000256" key="1">
    <source>
        <dbReference type="ARBA" id="ARBA00022729"/>
    </source>
</evidence>
<feature type="compositionally biased region" description="Acidic residues" evidence="2">
    <location>
        <begin position="175"/>
        <end position="195"/>
    </location>
</feature>
<organism evidence="3 4">
    <name type="scientific">Natrinema soli</name>
    <dbReference type="NCBI Taxonomy" id="1930624"/>
    <lineage>
        <taxon>Archaea</taxon>
        <taxon>Methanobacteriati</taxon>
        <taxon>Methanobacteriota</taxon>
        <taxon>Stenosarchaea group</taxon>
        <taxon>Halobacteria</taxon>
        <taxon>Halobacteriales</taxon>
        <taxon>Natrialbaceae</taxon>
        <taxon>Natrinema</taxon>
    </lineage>
</organism>
<sequence>LVVGDGEVGVTDGTVTADLGENATLAFRSSEDGERDERVRYEESLIAEGNAAVEATATARDGELVTDTISYGQETAANASQTAANRVNVTVDRAVHEGTIVMTTVSEEAVGSLETVSVAVDGEAAVEVSSKSELEGAVGSDESRYIVVQDAQAEGQATVYIAVNHFSERTATIEGEPEENDGETENDDSESDSDGDNGTGSGDSKSGNDDTEAGTDDNGDDSGEDTTSDTDDSVPGFGVGVAVVAISVAGLLSRLRQ</sequence>
<evidence type="ECO:0000256" key="2">
    <source>
        <dbReference type="SAM" id="MobiDB-lite"/>
    </source>
</evidence>
<accession>A0ABD5SNM3</accession>
<keyword evidence="4" id="KW-1185">Reference proteome</keyword>
<evidence type="ECO:0000313" key="3">
    <source>
        <dbReference type="EMBL" id="MFC6766648.1"/>
    </source>
</evidence>
<name>A0ABD5SNM3_9EURY</name>
<feature type="non-terminal residue" evidence="3">
    <location>
        <position position="1"/>
    </location>
</feature>
<dbReference type="GO" id="GO:0005886">
    <property type="term" value="C:plasma membrane"/>
    <property type="evidence" value="ECO:0007669"/>
    <property type="project" value="UniProtKB-SubCell"/>
</dbReference>